<organism evidence="2 3">
    <name type="scientific">Lichtheimia corymbifera JMRC:FSU:9682</name>
    <dbReference type="NCBI Taxonomy" id="1263082"/>
    <lineage>
        <taxon>Eukaryota</taxon>
        <taxon>Fungi</taxon>
        <taxon>Fungi incertae sedis</taxon>
        <taxon>Mucoromycota</taxon>
        <taxon>Mucoromycotina</taxon>
        <taxon>Mucoromycetes</taxon>
        <taxon>Mucorales</taxon>
        <taxon>Lichtheimiaceae</taxon>
        <taxon>Lichtheimia</taxon>
    </lineage>
</organism>
<proteinExistence type="predicted"/>
<comment type="caution">
    <text evidence="2">The sequence shown here is derived from an EMBL/GenBank/DDBJ whole genome shotgun (WGS) entry which is preliminary data.</text>
</comment>
<feature type="compositionally biased region" description="Polar residues" evidence="1">
    <location>
        <begin position="7"/>
        <end position="25"/>
    </location>
</feature>
<dbReference type="Proteomes" id="UP000027586">
    <property type="component" value="Unassembled WGS sequence"/>
</dbReference>
<dbReference type="VEuPathDB" id="FungiDB:LCOR_08958.1"/>
<protein>
    <submittedName>
        <fullName evidence="2">Uncharacterized protein</fullName>
    </submittedName>
</protein>
<sequence>MDGMPYQLSSTPQYKQSSSDSATTENHQERIDQQSDGEGSISAVDHMAIFNQRIGFYGWIGAIKWSYEIFWNAALVTWVDTAVDGIDERCFTAMDAIEIFKSIQAAAILQSWTKDIYDGSNQEYNDTIISVTLYVIHPYPIHFAMLSFILFTR</sequence>
<evidence type="ECO:0000313" key="2">
    <source>
        <dbReference type="EMBL" id="CDH58079.1"/>
    </source>
</evidence>
<evidence type="ECO:0000256" key="1">
    <source>
        <dbReference type="SAM" id="MobiDB-lite"/>
    </source>
</evidence>
<evidence type="ECO:0000313" key="3">
    <source>
        <dbReference type="Proteomes" id="UP000027586"/>
    </source>
</evidence>
<gene>
    <name evidence="2" type="ORF">LCOR_08958.1</name>
</gene>
<reference evidence="2" key="1">
    <citation type="submission" date="2013-08" db="EMBL/GenBank/DDBJ databases">
        <title>Gene expansion shapes genome architecture in the human pathogen Lichtheimia corymbifera: an evolutionary genomics analysis in the ancient terrestrial Mucorales (Mucoromycotina).</title>
        <authorList>
            <person name="Schwartze V.U."/>
            <person name="Winter S."/>
            <person name="Shelest E."/>
            <person name="Marcet-Houben M."/>
            <person name="Horn F."/>
            <person name="Wehner S."/>
            <person name="Hoffmann K."/>
            <person name="Riege K."/>
            <person name="Sammeth M."/>
            <person name="Nowrousian M."/>
            <person name="Valiante V."/>
            <person name="Linde J."/>
            <person name="Jacobsen I.D."/>
            <person name="Marz M."/>
            <person name="Brakhage A.A."/>
            <person name="Gabaldon T."/>
            <person name="Bocker S."/>
            <person name="Voigt K."/>
        </authorList>
    </citation>
    <scope>NUCLEOTIDE SEQUENCE [LARGE SCALE GENOMIC DNA]</scope>
    <source>
        <strain evidence="2">FSU 9682</strain>
    </source>
</reference>
<keyword evidence="3" id="KW-1185">Reference proteome</keyword>
<dbReference type="AlphaFoldDB" id="A0A068S737"/>
<feature type="region of interest" description="Disordered" evidence="1">
    <location>
        <begin position="1"/>
        <end position="39"/>
    </location>
</feature>
<dbReference type="EMBL" id="CBTN010000052">
    <property type="protein sequence ID" value="CDH58079.1"/>
    <property type="molecule type" value="Genomic_DNA"/>
</dbReference>
<accession>A0A068S737</accession>
<name>A0A068S737_9FUNG</name>